<name>A0ABZ2QXK6_9ACTN</name>
<reference evidence="1 2" key="1">
    <citation type="submission" date="2024-03" db="EMBL/GenBank/DDBJ databases">
        <title>The complete genome of Streptomyces sirii sp.nov.</title>
        <authorList>
            <person name="Zakalyukina Y.V."/>
            <person name="Belik A.R."/>
            <person name="Biryukov M.V."/>
            <person name="Baturina O.A."/>
            <person name="Kabilov M.R."/>
        </authorList>
    </citation>
    <scope>NUCLEOTIDE SEQUENCE [LARGE SCALE GENOMIC DNA]</scope>
    <source>
        <strain evidence="1 2">BP-8</strain>
    </source>
</reference>
<evidence type="ECO:0000313" key="1">
    <source>
        <dbReference type="EMBL" id="WXK80176.1"/>
    </source>
</evidence>
<accession>A0ABZ2QXK6</accession>
<sequence>MSNMSSMTYVGVGSVLEEIGMVPPEKVRSVLEECANYAHEALDSYDTARALEDFGVAVSVHVGDIDNLEQDYASLLEDAAALTGGAVTVTDVTLHEGEEIGGSRDDVLEFARNGRRVRVSAEHFGDGYDYFDQAAACEAIAALCPDGDFDDDSGDDSRAFRYVDFIREENESYDSIMALTTPAQAKALASGLGLTIE</sequence>
<evidence type="ECO:0008006" key="3">
    <source>
        <dbReference type="Google" id="ProtNLM"/>
    </source>
</evidence>
<proteinExistence type="predicted"/>
<organism evidence="1 2">
    <name type="scientific">Streptomyces sirii</name>
    <dbReference type="NCBI Taxonomy" id="3127701"/>
    <lineage>
        <taxon>Bacteria</taxon>
        <taxon>Bacillati</taxon>
        <taxon>Actinomycetota</taxon>
        <taxon>Actinomycetes</taxon>
        <taxon>Kitasatosporales</taxon>
        <taxon>Streptomycetaceae</taxon>
        <taxon>Streptomyces</taxon>
    </lineage>
</organism>
<keyword evidence="2" id="KW-1185">Reference proteome</keyword>
<dbReference type="EMBL" id="CP147982">
    <property type="protein sequence ID" value="WXK80176.1"/>
    <property type="molecule type" value="Genomic_DNA"/>
</dbReference>
<protein>
    <recommendedName>
        <fullName evidence="3">Antirestriction protein ArdA</fullName>
    </recommendedName>
</protein>
<evidence type="ECO:0000313" key="2">
    <source>
        <dbReference type="Proteomes" id="UP001626628"/>
    </source>
</evidence>
<dbReference type="RefSeq" id="WP_407288304.1">
    <property type="nucleotide sequence ID" value="NZ_CP147982.1"/>
</dbReference>
<dbReference type="Proteomes" id="UP001626628">
    <property type="component" value="Chromosome"/>
</dbReference>
<gene>
    <name evidence="1" type="ORF">WAB15_31545</name>
</gene>